<dbReference type="GO" id="GO:0030007">
    <property type="term" value="P:intracellular potassium ion homeostasis"/>
    <property type="evidence" value="ECO:0007669"/>
    <property type="project" value="TreeGrafter"/>
</dbReference>
<evidence type="ECO:0000256" key="3">
    <source>
        <dbReference type="ARBA" id="ARBA00022692"/>
    </source>
</evidence>
<dbReference type="GO" id="GO:0001671">
    <property type="term" value="F:ATPase activator activity"/>
    <property type="evidence" value="ECO:0007669"/>
    <property type="project" value="TreeGrafter"/>
</dbReference>
<dbReference type="Proteomes" id="UP000281553">
    <property type="component" value="Unassembled WGS sequence"/>
</dbReference>
<feature type="transmembrane region" description="Helical" evidence="7">
    <location>
        <begin position="63"/>
        <end position="83"/>
    </location>
</feature>
<evidence type="ECO:0000313" key="9">
    <source>
        <dbReference type="Proteomes" id="UP000281553"/>
    </source>
</evidence>
<dbReference type="GO" id="GO:0005890">
    <property type="term" value="C:sodium:potassium-exchanging ATPase complex"/>
    <property type="evidence" value="ECO:0007669"/>
    <property type="project" value="InterPro"/>
</dbReference>
<dbReference type="Pfam" id="PF00287">
    <property type="entry name" value="Na_K-ATPase"/>
    <property type="match status" value="1"/>
</dbReference>
<sequence>MSIQDFSDNLSILSYETPSRCPKWLYNRHKKTFLGRTCDSWGLCILIFECSCLAKILAYYVCFYSFLAGFFLSMLMIFLQFIVQTDMPMRTGNQSLLGFAPGVAMRPIIDEQRTLIHYSNKDPQDYFEYVDNLNALLDYYEEISLKDKQEFADCSGPVKKPNIATKVCQFPLSTLGACSRANDFGYPENKPCVMLKLNRVCLLLIIKDMRAVLTIYAFGKYHTPGNII</sequence>
<comment type="subcellular location">
    <subcellularLocation>
        <location evidence="1">Membrane</location>
        <topology evidence="1">Single-pass type II membrane protein</topology>
    </subcellularLocation>
</comment>
<name>A0A3P7LH95_DIBLA</name>
<evidence type="ECO:0000256" key="5">
    <source>
        <dbReference type="ARBA" id="ARBA00022989"/>
    </source>
</evidence>
<evidence type="ECO:0008006" key="10">
    <source>
        <dbReference type="Google" id="ProtNLM"/>
    </source>
</evidence>
<reference evidence="8 9" key="1">
    <citation type="submission" date="2018-11" db="EMBL/GenBank/DDBJ databases">
        <authorList>
            <consortium name="Pathogen Informatics"/>
        </authorList>
    </citation>
    <scope>NUCLEOTIDE SEQUENCE [LARGE SCALE GENOMIC DNA]</scope>
</reference>
<dbReference type="OrthoDB" id="5912413at2759"/>
<dbReference type="GO" id="GO:1990573">
    <property type="term" value="P:potassium ion import across plasma membrane"/>
    <property type="evidence" value="ECO:0007669"/>
    <property type="project" value="TreeGrafter"/>
</dbReference>
<dbReference type="PANTHER" id="PTHR11523:SF28">
    <property type="entry name" value="NA_K-ATPASE BETA SUBUNIT ISOFORM 4-RELATED"/>
    <property type="match status" value="1"/>
</dbReference>
<dbReference type="EMBL" id="UYRU01051095">
    <property type="protein sequence ID" value="VDN11267.1"/>
    <property type="molecule type" value="Genomic_DNA"/>
</dbReference>
<keyword evidence="3 7" id="KW-0812">Transmembrane</keyword>
<dbReference type="AlphaFoldDB" id="A0A3P7LH95"/>
<evidence type="ECO:0000256" key="4">
    <source>
        <dbReference type="ARBA" id="ARBA00022968"/>
    </source>
</evidence>
<dbReference type="PANTHER" id="PTHR11523">
    <property type="entry name" value="SODIUM/POTASSIUM-DEPENDENT ATPASE BETA SUBUNIT"/>
    <property type="match status" value="1"/>
</dbReference>
<evidence type="ECO:0000256" key="6">
    <source>
        <dbReference type="ARBA" id="ARBA00023136"/>
    </source>
</evidence>
<keyword evidence="6 7" id="KW-0472">Membrane</keyword>
<dbReference type="GO" id="GO:0006883">
    <property type="term" value="P:intracellular sodium ion homeostasis"/>
    <property type="evidence" value="ECO:0007669"/>
    <property type="project" value="TreeGrafter"/>
</dbReference>
<dbReference type="InterPro" id="IPR038702">
    <property type="entry name" value="Na/K_ATPase_sub_beta_sf"/>
</dbReference>
<keyword evidence="5 7" id="KW-1133">Transmembrane helix</keyword>
<comment type="similarity">
    <text evidence="2">Belongs to the X(+)/potassium ATPases subunit beta family.</text>
</comment>
<organism evidence="8 9">
    <name type="scientific">Dibothriocephalus latus</name>
    <name type="common">Fish tapeworm</name>
    <name type="synonym">Diphyllobothrium latum</name>
    <dbReference type="NCBI Taxonomy" id="60516"/>
    <lineage>
        <taxon>Eukaryota</taxon>
        <taxon>Metazoa</taxon>
        <taxon>Spiralia</taxon>
        <taxon>Lophotrochozoa</taxon>
        <taxon>Platyhelminthes</taxon>
        <taxon>Cestoda</taxon>
        <taxon>Eucestoda</taxon>
        <taxon>Diphyllobothriidea</taxon>
        <taxon>Diphyllobothriidae</taxon>
        <taxon>Dibothriocephalus</taxon>
    </lineage>
</organism>
<dbReference type="InterPro" id="IPR000402">
    <property type="entry name" value="Na/K_ATPase_sub_beta"/>
</dbReference>
<keyword evidence="9" id="KW-1185">Reference proteome</keyword>
<dbReference type="GO" id="GO:0036376">
    <property type="term" value="P:sodium ion export across plasma membrane"/>
    <property type="evidence" value="ECO:0007669"/>
    <property type="project" value="TreeGrafter"/>
</dbReference>
<keyword evidence="4" id="KW-0735">Signal-anchor</keyword>
<proteinExistence type="inferred from homology"/>
<protein>
    <recommendedName>
        <fullName evidence="10">Sodium/potassium-transporting ATPase subunit beta</fullName>
    </recommendedName>
</protein>
<evidence type="ECO:0000256" key="2">
    <source>
        <dbReference type="ARBA" id="ARBA00005876"/>
    </source>
</evidence>
<accession>A0A3P7LH95</accession>
<gene>
    <name evidence="8" type="ORF">DILT_LOCUS7098</name>
</gene>
<evidence type="ECO:0000313" key="8">
    <source>
        <dbReference type="EMBL" id="VDN11267.1"/>
    </source>
</evidence>
<dbReference type="Gene3D" id="2.60.40.1660">
    <property type="entry name" value="Na, k-atpase alpha subunit"/>
    <property type="match status" value="1"/>
</dbReference>
<evidence type="ECO:0000256" key="7">
    <source>
        <dbReference type="SAM" id="Phobius"/>
    </source>
</evidence>
<evidence type="ECO:0000256" key="1">
    <source>
        <dbReference type="ARBA" id="ARBA00004606"/>
    </source>
</evidence>